<evidence type="ECO:0000256" key="1">
    <source>
        <dbReference type="SAM" id="SignalP"/>
    </source>
</evidence>
<accession>A0A8J6IRX0</accession>
<protein>
    <submittedName>
        <fullName evidence="2">Polyhydroxybutyrate depolymerase</fullName>
    </submittedName>
</protein>
<dbReference type="Proteomes" id="UP000601768">
    <property type="component" value="Unassembled WGS sequence"/>
</dbReference>
<organism evidence="2 3">
    <name type="scientific">Neptunicella marina</name>
    <dbReference type="NCBI Taxonomy" id="2125989"/>
    <lineage>
        <taxon>Bacteria</taxon>
        <taxon>Pseudomonadati</taxon>
        <taxon>Pseudomonadota</taxon>
        <taxon>Gammaproteobacteria</taxon>
        <taxon>Alteromonadales</taxon>
        <taxon>Alteromonadaceae</taxon>
        <taxon>Neptunicella</taxon>
    </lineage>
</organism>
<name>A0A8J6IRX0_9ALTE</name>
<evidence type="ECO:0000313" key="2">
    <source>
        <dbReference type="EMBL" id="MBC3764655.1"/>
    </source>
</evidence>
<evidence type="ECO:0000313" key="3">
    <source>
        <dbReference type="Proteomes" id="UP000601768"/>
    </source>
</evidence>
<dbReference type="RefSeq" id="WP_186505116.1">
    <property type="nucleotide sequence ID" value="NZ_JACNEP010000001.1"/>
</dbReference>
<feature type="signal peptide" evidence="1">
    <location>
        <begin position="1"/>
        <end position="19"/>
    </location>
</feature>
<keyword evidence="3" id="KW-1185">Reference proteome</keyword>
<reference evidence="2" key="2">
    <citation type="submission" date="2020-08" db="EMBL/GenBank/DDBJ databases">
        <authorList>
            <person name="Lai Q."/>
        </authorList>
    </citation>
    <scope>NUCLEOTIDE SEQUENCE</scope>
    <source>
        <strain evidence="2">S27-2</strain>
    </source>
</reference>
<dbReference type="EMBL" id="JACNEP010000001">
    <property type="protein sequence ID" value="MBC3764655.1"/>
    <property type="molecule type" value="Genomic_DNA"/>
</dbReference>
<comment type="caution">
    <text evidence="2">The sequence shown here is derived from an EMBL/GenBank/DDBJ whole genome shotgun (WGS) entry which is preliminary data.</text>
</comment>
<dbReference type="PANTHER" id="PTHR42972">
    <property type="entry name" value="TOL-PAL SYSTEM PROTEIN TOLB"/>
    <property type="match status" value="1"/>
</dbReference>
<dbReference type="InterPro" id="IPR029058">
    <property type="entry name" value="AB_hydrolase_fold"/>
</dbReference>
<gene>
    <name evidence="2" type="ORF">H8B19_02110</name>
</gene>
<proteinExistence type="predicted"/>
<sequence>MTLGQLTLASLFIAGTAAADIPKLNLDTTHISVSGLSSGGYMANQFHIAHSAWVTGAGIISAGPYYCAKGDIFTALGQCVNKMETPVDLAALNAQLKDWEKQGKVDGLINLKHDKVWLLHGTKDTRVIQAVTDKLAEQYRQLMPTENLQYSSNKPFAHHFPTKDKGSKCDVSEAPFIGNCDYNAASDMLDFIASSPEADNQNGKLYEFNQHQLGGDAAISLADTGYVFIPQNCEQGAQCKVHVSFHGCNQNAEAVGDAYTTKTGINQWAATHNTVVLYPQTKKSTVMPLNPQACWDWWGYTDANYATKDGQQIKAVSNMVHALEAK</sequence>
<dbReference type="Gene3D" id="3.40.50.1820">
    <property type="entry name" value="alpha/beta hydrolase"/>
    <property type="match status" value="2"/>
</dbReference>
<feature type="chain" id="PRO_5035293484" evidence="1">
    <location>
        <begin position="20"/>
        <end position="326"/>
    </location>
</feature>
<keyword evidence="1" id="KW-0732">Signal</keyword>
<dbReference type="PANTHER" id="PTHR42972:SF8">
    <property type="entry name" value="POLYHYDROXYBUTYRATE DEPOLYMERASE"/>
    <property type="match status" value="1"/>
</dbReference>
<reference evidence="2" key="1">
    <citation type="journal article" date="2018" name="Int. J. Syst. Evol. Microbiol.">
        <title>Neptunicella marina gen. nov., sp. nov., isolated from surface seawater.</title>
        <authorList>
            <person name="Liu X."/>
            <person name="Lai Q."/>
            <person name="Du Y."/>
            <person name="Zhang X."/>
            <person name="Liu Z."/>
            <person name="Sun F."/>
            <person name="Shao Z."/>
        </authorList>
    </citation>
    <scope>NUCLEOTIDE SEQUENCE</scope>
    <source>
        <strain evidence="2">S27-2</strain>
    </source>
</reference>
<dbReference type="SUPFAM" id="SSF53474">
    <property type="entry name" value="alpha/beta-Hydrolases"/>
    <property type="match status" value="1"/>
</dbReference>
<dbReference type="AlphaFoldDB" id="A0A8J6IRX0"/>